<keyword evidence="7" id="KW-0812">Transmembrane</keyword>
<evidence type="ECO:0000256" key="5">
    <source>
        <dbReference type="ARBA" id="ARBA00014387"/>
    </source>
</evidence>
<evidence type="ECO:0000256" key="10">
    <source>
        <dbReference type="ARBA" id="ARBA00022843"/>
    </source>
</evidence>
<sequence>MSHFITLTLLTLLIATAFGEECESPTFSVKSHTTNDARLTAETAASVEITVKCKNNRVKTGPLYADVDGQIIPCGQHSKNPEKYYLSLAGHHKQVPQGKHIIKLYDVESYSTLRKARSEEAAKSVKTFGEIDFHHRGVSTGPWIQSEFFAAAIFVGVWWLSYVNRVKILS</sequence>
<dbReference type="Pfam" id="PF05404">
    <property type="entry name" value="TRAP-delta"/>
    <property type="match status" value="1"/>
</dbReference>
<evidence type="ECO:0000313" key="18">
    <source>
        <dbReference type="Proteomes" id="UP000663829"/>
    </source>
</evidence>
<keyword evidence="13" id="KW-1015">Disulfide bond</keyword>
<keyword evidence="10" id="KW-0832">Ubl conjugation</keyword>
<evidence type="ECO:0000256" key="14">
    <source>
        <dbReference type="ARBA" id="ARBA00031791"/>
    </source>
</evidence>
<comment type="subunit">
    <text evidence="4">Heterotetramer of TRAP-alpha, TRAP-beta, TRAP-delta and TRAP-gamma.</text>
</comment>
<evidence type="ECO:0000256" key="1">
    <source>
        <dbReference type="ARBA" id="ARBA00002838"/>
    </source>
</evidence>
<dbReference type="EMBL" id="CAJOBC010004308">
    <property type="protein sequence ID" value="CAF3822863.1"/>
    <property type="molecule type" value="Genomic_DNA"/>
</dbReference>
<keyword evidence="11" id="KW-1133">Transmembrane helix</keyword>
<evidence type="ECO:0000256" key="13">
    <source>
        <dbReference type="ARBA" id="ARBA00023157"/>
    </source>
</evidence>
<feature type="signal peptide" evidence="15">
    <location>
        <begin position="1"/>
        <end position="19"/>
    </location>
</feature>
<dbReference type="PANTHER" id="PTHR12731:SF1">
    <property type="entry name" value="TRANSLOCON-ASSOCIATED PROTEIN SUBUNIT DELTA"/>
    <property type="match status" value="1"/>
</dbReference>
<evidence type="ECO:0000256" key="7">
    <source>
        <dbReference type="ARBA" id="ARBA00022692"/>
    </source>
</evidence>
<evidence type="ECO:0000256" key="2">
    <source>
        <dbReference type="ARBA" id="ARBA00004115"/>
    </source>
</evidence>
<evidence type="ECO:0000256" key="8">
    <source>
        <dbReference type="ARBA" id="ARBA00022729"/>
    </source>
</evidence>
<dbReference type="Proteomes" id="UP000681722">
    <property type="component" value="Unassembled WGS sequence"/>
</dbReference>
<dbReference type="AlphaFoldDB" id="A0A814KMJ0"/>
<accession>A0A814KMJ0</accession>
<evidence type="ECO:0000256" key="3">
    <source>
        <dbReference type="ARBA" id="ARBA00009294"/>
    </source>
</evidence>
<dbReference type="PANTHER" id="PTHR12731">
    <property type="entry name" value="TRANSLOCON-ASSOCIATED PROTEIN, DELTA SUBUNIT"/>
    <property type="match status" value="1"/>
</dbReference>
<evidence type="ECO:0000256" key="4">
    <source>
        <dbReference type="ARBA" id="ARBA00011819"/>
    </source>
</evidence>
<dbReference type="GO" id="GO:0005789">
    <property type="term" value="C:endoplasmic reticulum membrane"/>
    <property type="evidence" value="ECO:0007669"/>
    <property type="project" value="UniProtKB-SubCell"/>
</dbReference>
<name>A0A814KMJ0_9BILA</name>
<keyword evidence="9" id="KW-0256">Endoplasmic reticulum</keyword>
<keyword evidence="18" id="KW-1185">Reference proteome</keyword>
<evidence type="ECO:0000313" key="17">
    <source>
        <dbReference type="EMBL" id="CAF3822863.1"/>
    </source>
</evidence>
<evidence type="ECO:0000256" key="6">
    <source>
        <dbReference type="ARBA" id="ARBA00022499"/>
    </source>
</evidence>
<feature type="chain" id="PRO_5035601420" description="Translocon-associated protein subunit delta" evidence="15">
    <location>
        <begin position="20"/>
        <end position="170"/>
    </location>
</feature>
<comment type="function">
    <text evidence="1">TRAP proteins are part of a complex whose function is to bind calcium to the ER membrane and thereby regulate the retention of ER resident proteins.</text>
</comment>
<comment type="subcellular location">
    <subcellularLocation>
        <location evidence="2">Endoplasmic reticulum membrane</location>
        <topology evidence="2">Single-pass type I membrane protein</topology>
    </subcellularLocation>
</comment>
<proteinExistence type="inferred from homology"/>
<dbReference type="OrthoDB" id="10055808at2759"/>
<evidence type="ECO:0000256" key="15">
    <source>
        <dbReference type="SAM" id="SignalP"/>
    </source>
</evidence>
<evidence type="ECO:0000256" key="11">
    <source>
        <dbReference type="ARBA" id="ARBA00022989"/>
    </source>
</evidence>
<evidence type="ECO:0000256" key="9">
    <source>
        <dbReference type="ARBA" id="ARBA00022824"/>
    </source>
</evidence>
<comment type="similarity">
    <text evidence="3">Belongs to the TRAP-delta family.</text>
</comment>
<evidence type="ECO:0000256" key="12">
    <source>
        <dbReference type="ARBA" id="ARBA00023136"/>
    </source>
</evidence>
<protein>
    <recommendedName>
        <fullName evidence="5">Translocon-associated protein subunit delta</fullName>
    </recommendedName>
    <alternativeName>
        <fullName evidence="14">Signal sequence receptor subunit delta</fullName>
    </alternativeName>
</protein>
<gene>
    <name evidence="16" type="ORF">GPM918_LOCUS16413</name>
    <name evidence="17" type="ORF">SRO942_LOCUS16413</name>
</gene>
<keyword evidence="6" id="KW-1017">Isopeptide bond</keyword>
<dbReference type="InterPro" id="IPR008855">
    <property type="entry name" value="TRAP-delta"/>
</dbReference>
<comment type="caution">
    <text evidence="16">The sequence shown here is derived from an EMBL/GenBank/DDBJ whole genome shotgun (WGS) entry which is preliminary data.</text>
</comment>
<reference evidence="16" key="1">
    <citation type="submission" date="2021-02" db="EMBL/GenBank/DDBJ databases">
        <authorList>
            <person name="Nowell W R."/>
        </authorList>
    </citation>
    <scope>NUCLEOTIDE SEQUENCE</scope>
</reference>
<dbReference type="Proteomes" id="UP000663829">
    <property type="component" value="Unassembled WGS sequence"/>
</dbReference>
<evidence type="ECO:0000313" key="16">
    <source>
        <dbReference type="EMBL" id="CAF1053612.1"/>
    </source>
</evidence>
<keyword evidence="12" id="KW-0472">Membrane</keyword>
<dbReference type="EMBL" id="CAJNOQ010004308">
    <property type="protein sequence ID" value="CAF1053612.1"/>
    <property type="molecule type" value="Genomic_DNA"/>
</dbReference>
<organism evidence="16 18">
    <name type="scientific">Didymodactylos carnosus</name>
    <dbReference type="NCBI Taxonomy" id="1234261"/>
    <lineage>
        <taxon>Eukaryota</taxon>
        <taxon>Metazoa</taxon>
        <taxon>Spiralia</taxon>
        <taxon>Gnathifera</taxon>
        <taxon>Rotifera</taxon>
        <taxon>Eurotatoria</taxon>
        <taxon>Bdelloidea</taxon>
        <taxon>Philodinida</taxon>
        <taxon>Philodinidae</taxon>
        <taxon>Didymodactylos</taxon>
    </lineage>
</organism>
<keyword evidence="8 15" id="KW-0732">Signal</keyword>